<proteinExistence type="inferred from homology"/>
<gene>
    <name evidence="8" type="primary">rnz</name>
    <name evidence="10" type="ORF">ACFFLH_07585</name>
</gene>
<reference evidence="10 11" key="1">
    <citation type="submission" date="2024-09" db="EMBL/GenBank/DDBJ databases">
        <authorList>
            <person name="Sun Q."/>
            <person name="Mori K."/>
        </authorList>
    </citation>
    <scope>NUCLEOTIDE SEQUENCE [LARGE SCALE GENOMIC DNA]</scope>
    <source>
        <strain evidence="10 11">ATCC 51285</strain>
    </source>
</reference>
<feature type="binding site" evidence="8">
    <location>
        <position position="64"/>
    </location>
    <ligand>
        <name>Zn(2+)</name>
        <dbReference type="ChEBI" id="CHEBI:29105"/>
        <label>1</label>
        <note>catalytic</note>
    </ligand>
</feature>
<comment type="subunit">
    <text evidence="1 8">Homodimer.</text>
</comment>
<name>A0ABV5ZCM8_9GAMM</name>
<keyword evidence="6 8" id="KW-0378">Hydrolase</keyword>
<dbReference type="InterPro" id="IPR036866">
    <property type="entry name" value="RibonucZ/Hydroxyglut_hydro"/>
</dbReference>
<feature type="binding site" evidence="8">
    <location>
        <position position="210"/>
    </location>
    <ligand>
        <name>Zn(2+)</name>
        <dbReference type="ChEBI" id="CHEBI:29105"/>
        <label>1</label>
        <note>catalytic</note>
    </ligand>
</feature>
<feature type="binding site" evidence="8">
    <location>
        <position position="268"/>
    </location>
    <ligand>
        <name>Zn(2+)</name>
        <dbReference type="ChEBI" id="CHEBI:29105"/>
        <label>2</label>
        <note>catalytic</note>
    </ligand>
</feature>
<feature type="binding site" evidence="8">
    <location>
        <position position="62"/>
    </location>
    <ligand>
        <name>Zn(2+)</name>
        <dbReference type="ChEBI" id="CHEBI:29105"/>
        <label>1</label>
        <note>catalytic</note>
    </ligand>
</feature>
<evidence type="ECO:0000313" key="10">
    <source>
        <dbReference type="EMBL" id="MFB9886264.1"/>
    </source>
</evidence>
<dbReference type="CDD" id="cd07717">
    <property type="entry name" value="RNaseZ_ZiPD-like_MBL-fold"/>
    <property type="match status" value="1"/>
</dbReference>
<dbReference type="RefSeq" id="WP_081414297.1">
    <property type="nucleotide sequence ID" value="NZ_JBHLZN010000002.1"/>
</dbReference>
<feature type="binding site" evidence="8">
    <location>
        <position position="140"/>
    </location>
    <ligand>
        <name>Zn(2+)</name>
        <dbReference type="ChEBI" id="CHEBI:29105"/>
        <label>1</label>
        <note>catalytic</note>
    </ligand>
</feature>
<keyword evidence="5 8" id="KW-0255">Endonuclease</keyword>
<comment type="similarity">
    <text evidence="8">Belongs to the RNase Z family.</text>
</comment>
<evidence type="ECO:0000256" key="6">
    <source>
        <dbReference type="ARBA" id="ARBA00022801"/>
    </source>
</evidence>
<comment type="cofactor">
    <cofactor evidence="8">
        <name>Zn(2+)</name>
        <dbReference type="ChEBI" id="CHEBI:29105"/>
    </cofactor>
    <text evidence="8">Binds 2 Zn(2+) ions.</text>
</comment>
<keyword evidence="11" id="KW-1185">Reference proteome</keyword>
<dbReference type="EMBL" id="JBHLZN010000002">
    <property type="protein sequence ID" value="MFB9886264.1"/>
    <property type="molecule type" value="Genomic_DNA"/>
</dbReference>
<dbReference type="PANTHER" id="PTHR46018:SF2">
    <property type="entry name" value="ZINC PHOSPHODIESTERASE ELAC PROTEIN 1"/>
    <property type="match status" value="1"/>
</dbReference>
<keyword evidence="4 8" id="KW-0479">Metal-binding</keyword>
<dbReference type="Pfam" id="PF23023">
    <property type="entry name" value="Anti-Pycsar_Apyc1"/>
    <property type="match status" value="1"/>
</dbReference>
<evidence type="ECO:0000256" key="1">
    <source>
        <dbReference type="ARBA" id="ARBA00011738"/>
    </source>
</evidence>
<evidence type="ECO:0000256" key="9">
    <source>
        <dbReference type="SAM" id="MobiDB-lite"/>
    </source>
</evidence>
<dbReference type="Gene3D" id="3.60.15.10">
    <property type="entry name" value="Ribonuclease Z/Hydroxyacylglutathione hydrolase-like"/>
    <property type="match status" value="1"/>
</dbReference>
<accession>A0ABV5ZCM8</accession>
<dbReference type="InterPro" id="IPR013471">
    <property type="entry name" value="RNase_Z/BN"/>
</dbReference>
<dbReference type="SUPFAM" id="SSF56281">
    <property type="entry name" value="Metallo-hydrolase/oxidoreductase"/>
    <property type="match status" value="1"/>
</dbReference>
<comment type="caution">
    <text evidence="10">The sequence shown here is derived from an EMBL/GenBank/DDBJ whole genome shotgun (WGS) entry which is preliminary data.</text>
</comment>
<feature type="binding site" evidence="8">
    <location>
        <position position="67"/>
    </location>
    <ligand>
        <name>Zn(2+)</name>
        <dbReference type="ChEBI" id="CHEBI:29105"/>
        <label>2</label>
        <note>catalytic</note>
    </ligand>
</feature>
<organism evidence="10 11">
    <name type="scientific">Balneatrix alpica</name>
    <dbReference type="NCBI Taxonomy" id="75684"/>
    <lineage>
        <taxon>Bacteria</taxon>
        <taxon>Pseudomonadati</taxon>
        <taxon>Pseudomonadota</taxon>
        <taxon>Gammaproteobacteria</taxon>
        <taxon>Oceanospirillales</taxon>
        <taxon>Balneatrichaceae</taxon>
        <taxon>Balneatrix</taxon>
    </lineage>
</organism>
<evidence type="ECO:0000256" key="7">
    <source>
        <dbReference type="ARBA" id="ARBA00022833"/>
    </source>
</evidence>
<dbReference type="HAMAP" id="MF_01818">
    <property type="entry name" value="RNase_Z_BN"/>
    <property type="match status" value="1"/>
</dbReference>
<keyword evidence="3 8" id="KW-0540">Nuclease</keyword>
<feature type="binding site" evidence="8">
    <location>
        <position position="210"/>
    </location>
    <ligand>
        <name>Zn(2+)</name>
        <dbReference type="ChEBI" id="CHEBI:29105"/>
        <label>2</label>
        <note>catalytic</note>
    </ligand>
</feature>
<dbReference type="Proteomes" id="UP001589628">
    <property type="component" value="Unassembled WGS sequence"/>
</dbReference>
<feature type="active site" description="Proton acceptor" evidence="8">
    <location>
        <position position="66"/>
    </location>
</feature>
<evidence type="ECO:0000313" key="11">
    <source>
        <dbReference type="Proteomes" id="UP001589628"/>
    </source>
</evidence>
<comment type="catalytic activity">
    <reaction evidence="8">
        <text>Endonucleolytic cleavage of RNA, removing extra 3' nucleotides from tRNA precursor, generating 3' termini of tRNAs. A 3'-hydroxy group is left at the tRNA terminus and a 5'-phosphoryl group is left at the trailer molecule.</text>
        <dbReference type="EC" id="3.1.26.11"/>
    </reaction>
</comment>
<evidence type="ECO:0000256" key="2">
    <source>
        <dbReference type="ARBA" id="ARBA00022694"/>
    </source>
</evidence>
<dbReference type="EC" id="3.1.26.11" evidence="8"/>
<evidence type="ECO:0000256" key="3">
    <source>
        <dbReference type="ARBA" id="ARBA00022722"/>
    </source>
</evidence>
<comment type="function">
    <text evidence="8">Zinc phosphodiesterase, which displays some tRNA 3'-processing endonuclease activity. Probably involved in tRNA maturation, by removing a 3'-trailer from precursor tRNA.</text>
</comment>
<dbReference type="PANTHER" id="PTHR46018">
    <property type="entry name" value="ZINC PHOSPHODIESTERASE ELAC PROTEIN 1"/>
    <property type="match status" value="1"/>
</dbReference>
<evidence type="ECO:0000256" key="8">
    <source>
        <dbReference type="HAMAP-Rule" id="MF_01818"/>
    </source>
</evidence>
<feature type="region of interest" description="Disordered" evidence="9">
    <location>
        <begin position="313"/>
        <end position="339"/>
    </location>
</feature>
<sequence length="339" mass="37095">MELFFLGTSSGVPSKGRNVSGIALRRANSKSWCLVDCGEASQHQLLHLPLSLSQLDTLLITHLHGDHCYGLPGLLASASMQGRSAPLRLVGPADLWPWLQATCAYTHLHLSFALEFHPLESLQAPLMLAEFELSACPLAHRVPSYAYVFCEKRLPGKLDEAKLRHSGIPAGPLWGQLHRGERVEWQGQHYHGHDFILSPRAPRRVIISGDNAEPSCLAPLLPADLLVHEATYSEEVLAKVGPGPMHCSAARIARYASQAGIPNLLLTHFSPRYQRPSGPLSIQALQQEAAAVYAGRLLLAEDLRHYRLTPEGQLQRGESYRPRALKTGPDVPGSLPESG</sequence>
<evidence type="ECO:0000256" key="5">
    <source>
        <dbReference type="ARBA" id="ARBA00022759"/>
    </source>
</evidence>
<keyword evidence="7 8" id="KW-0862">Zinc</keyword>
<protein>
    <recommendedName>
        <fullName evidence="8">Ribonuclease Z</fullName>
        <shortName evidence="8">RNase Z</shortName>
        <ecNumber evidence="8">3.1.26.11</ecNumber>
    </recommendedName>
    <alternativeName>
        <fullName evidence="8">tRNA 3 endonuclease</fullName>
    </alternativeName>
    <alternativeName>
        <fullName evidence="8">tRNase Z</fullName>
    </alternativeName>
</protein>
<keyword evidence="2 8" id="KW-0819">tRNA processing</keyword>
<evidence type="ECO:0000256" key="4">
    <source>
        <dbReference type="ARBA" id="ARBA00022723"/>
    </source>
</evidence>
<feature type="binding site" evidence="8">
    <location>
        <position position="66"/>
    </location>
    <ligand>
        <name>Zn(2+)</name>
        <dbReference type="ChEBI" id="CHEBI:29105"/>
        <label>2</label>
        <note>catalytic</note>
    </ligand>
</feature>